<evidence type="ECO:0000259" key="1">
    <source>
        <dbReference type="Pfam" id="PF13472"/>
    </source>
</evidence>
<evidence type="ECO:0000313" key="3">
    <source>
        <dbReference type="Proteomes" id="UP001597191"/>
    </source>
</evidence>
<feature type="domain" description="SGNH hydrolase-type esterase" evidence="1">
    <location>
        <begin position="12"/>
        <end position="216"/>
    </location>
</feature>
<accession>A0ABW4BKL1</accession>
<organism evidence="2 3">
    <name type="scientific">Lapidilactobacillus gannanensis</name>
    <dbReference type="NCBI Taxonomy" id="2486002"/>
    <lineage>
        <taxon>Bacteria</taxon>
        <taxon>Bacillati</taxon>
        <taxon>Bacillota</taxon>
        <taxon>Bacilli</taxon>
        <taxon>Lactobacillales</taxon>
        <taxon>Lactobacillaceae</taxon>
        <taxon>Lapidilactobacillus</taxon>
    </lineage>
</organism>
<keyword evidence="2" id="KW-0378">Hydrolase</keyword>
<dbReference type="RefSeq" id="WP_125648426.1">
    <property type="nucleotide sequence ID" value="NZ_JBHTOH010000006.1"/>
</dbReference>
<proteinExistence type="predicted"/>
<dbReference type="EMBL" id="JBHTOH010000006">
    <property type="protein sequence ID" value="MFD1410090.1"/>
    <property type="molecule type" value="Genomic_DNA"/>
</dbReference>
<dbReference type="SUPFAM" id="SSF52266">
    <property type="entry name" value="SGNH hydrolase"/>
    <property type="match status" value="1"/>
</dbReference>
<dbReference type="CDD" id="cd00229">
    <property type="entry name" value="SGNH_hydrolase"/>
    <property type="match status" value="1"/>
</dbReference>
<dbReference type="InterPro" id="IPR036514">
    <property type="entry name" value="SGNH_hydro_sf"/>
</dbReference>
<dbReference type="InterPro" id="IPR013830">
    <property type="entry name" value="SGNH_hydro"/>
</dbReference>
<name>A0ABW4BKL1_9LACO</name>
<protein>
    <submittedName>
        <fullName evidence="2">SGNH/GDSL hydrolase family protein</fullName>
    </submittedName>
</protein>
<dbReference type="Gene3D" id="3.40.50.1110">
    <property type="entry name" value="SGNH hydrolase"/>
    <property type="match status" value="1"/>
</dbReference>
<keyword evidence="3" id="KW-1185">Reference proteome</keyword>
<comment type="caution">
    <text evidence="2">The sequence shown here is derived from an EMBL/GenBank/DDBJ whole genome shotgun (WGS) entry which is preliminary data.</text>
</comment>
<dbReference type="Pfam" id="PF13472">
    <property type="entry name" value="Lipase_GDSL_2"/>
    <property type="match status" value="1"/>
</dbReference>
<gene>
    <name evidence="2" type="ORF">ACFQ4R_00390</name>
</gene>
<dbReference type="GO" id="GO:0016787">
    <property type="term" value="F:hydrolase activity"/>
    <property type="evidence" value="ECO:0007669"/>
    <property type="project" value="UniProtKB-KW"/>
</dbReference>
<evidence type="ECO:0000313" key="2">
    <source>
        <dbReference type="EMBL" id="MFD1410090.1"/>
    </source>
</evidence>
<dbReference type="Proteomes" id="UP001597191">
    <property type="component" value="Unassembled WGS sequence"/>
</dbReference>
<reference evidence="3" key="1">
    <citation type="journal article" date="2019" name="Int. J. Syst. Evol. Microbiol.">
        <title>The Global Catalogue of Microorganisms (GCM) 10K type strain sequencing project: providing services to taxonomists for standard genome sequencing and annotation.</title>
        <authorList>
            <consortium name="The Broad Institute Genomics Platform"/>
            <consortium name="The Broad Institute Genome Sequencing Center for Infectious Disease"/>
            <person name="Wu L."/>
            <person name="Ma J."/>
        </authorList>
    </citation>
    <scope>NUCLEOTIDE SEQUENCE [LARGE SCALE GENOMIC DNA]</scope>
    <source>
        <strain evidence="3">CCM 8937</strain>
    </source>
</reference>
<sequence length="232" mass="25862">MDQLQHKVLYGFGDSLIFGHELQIGLLDDFAQRHQLAFHNFAANGATVIPTQPSDHTWSSDNHVPDLVMQINSAPATAPDLIVFDGTTNDAISYVDQLHPLGQIASDFNKTSFDVNTYCGCFELAVMRLRERYPLTPIYFIGVHHMPAIPLARQDQVQAAAAAICGKWGIPVIDLYHRGQINTFIPEMAKRYSYNSGDHPHDGGDGTHLNAEGYQRFYTPILEATITPTFNY</sequence>